<dbReference type="Pfam" id="PF20700">
    <property type="entry name" value="Mutator"/>
    <property type="match status" value="1"/>
</dbReference>
<feature type="domain" description="Mutator-like transposase" evidence="1">
    <location>
        <begin position="2"/>
        <end position="103"/>
    </location>
</feature>
<dbReference type="Gene3D" id="3.90.320.10">
    <property type="match status" value="1"/>
</dbReference>
<dbReference type="SUPFAM" id="SSF52980">
    <property type="entry name" value="Restriction endonuclease-like"/>
    <property type="match status" value="1"/>
</dbReference>
<dbReference type="AlphaFoldDB" id="A0A8K0GI41"/>
<dbReference type="EMBL" id="VTPC01001266">
    <property type="protein sequence ID" value="KAF2902532.1"/>
    <property type="molecule type" value="Genomic_DNA"/>
</dbReference>
<dbReference type="InterPro" id="IPR011604">
    <property type="entry name" value="PDDEXK-like_dom_sf"/>
</dbReference>
<gene>
    <name evidence="2" type="ORF">ILUMI_03655</name>
</gene>
<dbReference type="Proteomes" id="UP000801492">
    <property type="component" value="Unassembled WGS sequence"/>
</dbReference>
<name>A0A8K0GI41_IGNLU</name>
<keyword evidence="3" id="KW-1185">Reference proteome</keyword>
<evidence type="ECO:0000259" key="1">
    <source>
        <dbReference type="Pfam" id="PF20700"/>
    </source>
</evidence>
<evidence type="ECO:0000313" key="2">
    <source>
        <dbReference type="EMBL" id="KAF2902532.1"/>
    </source>
</evidence>
<evidence type="ECO:0000313" key="3">
    <source>
        <dbReference type="Proteomes" id="UP000801492"/>
    </source>
</evidence>
<proteinExistence type="predicted"/>
<dbReference type="InterPro" id="IPR011335">
    <property type="entry name" value="Restrct_endonuc-II-like"/>
</dbReference>
<reference evidence="2" key="1">
    <citation type="submission" date="2019-08" db="EMBL/GenBank/DDBJ databases">
        <title>The genome of the North American firefly Photinus pyralis.</title>
        <authorList>
            <consortium name="Photinus pyralis genome working group"/>
            <person name="Fallon T.R."/>
            <person name="Sander Lower S.E."/>
            <person name="Weng J.-K."/>
        </authorList>
    </citation>
    <scope>NUCLEOTIDE SEQUENCE</scope>
    <source>
        <strain evidence="2">TRF0915ILg1</strain>
        <tissue evidence="2">Whole body</tissue>
    </source>
</reference>
<protein>
    <recommendedName>
        <fullName evidence="1">Mutator-like transposase domain-containing protein</fullName>
    </recommendedName>
</protein>
<organism evidence="2 3">
    <name type="scientific">Ignelater luminosus</name>
    <name type="common">Cucubano</name>
    <name type="synonym">Pyrophorus luminosus</name>
    <dbReference type="NCBI Taxonomy" id="2038154"/>
    <lineage>
        <taxon>Eukaryota</taxon>
        <taxon>Metazoa</taxon>
        <taxon>Ecdysozoa</taxon>
        <taxon>Arthropoda</taxon>
        <taxon>Hexapoda</taxon>
        <taxon>Insecta</taxon>
        <taxon>Pterygota</taxon>
        <taxon>Neoptera</taxon>
        <taxon>Endopterygota</taxon>
        <taxon>Coleoptera</taxon>
        <taxon>Polyphaga</taxon>
        <taxon>Elateriformia</taxon>
        <taxon>Elateroidea</taxon>
        <taxon>Elateridae</taxon>
        <taxon>Agrypninae</taxon>
        <taxon>Pyrophorini</taxon>
        <taxon>Ignelater</taxon>
    </lineage>
</organism>
<dbReference type="InterPro" id="IPR049012">
    <property type="entry name" value="Mutator_transp_dom"/>
</dbReference>
<dbReference type="GO" id="GO:0006281">
    <property type="term" value="P:DNA repair"/>
    <property type="evidence" value="ECO:0007669"/>
    <property type="project" value="UniProtKB-ARBA"/>
</dbReference>
<dbReference type="OrthoDB" id="6431392at2759"/>
<comment type="caution">
    <text evidence="2">The sequence shown here is derived from an EMBL/GenBank/DDBJ whole genome shotgun (WGS) entry which is preliminary data.</text>
</comment>
<sequence>MCELEQTLETDVLDKSTKDIDVNLATTLTAMSTGIGYSQCEEMIAVLDVPLMTHKTYQRCHESVAEVICKTALLTIEEAGKEEAALAIALMKKAARQKNIVDASSTDMSDMGAKELMQTTVVFLDKLKRTPEEIKQLECDTQHKPFALYQFQEEFSVYVESCGLFVDLNDNFLAASPDGIVTETGELIEVKYQSAASVRRY</sequence>
<accession>A0A8K0GI41</accession>